<dbReference type="OrthoDB" id="10360385at2759"/>
<protein>
    <submittedName>
        <fullName evidence="2">Uncharacterized protein</fullName>
    </submittedName>
</protein>
<feature type="signal peptide" evidence="1">
    <location>
        <begin position="1"/>
        <end position="19"/>
    </location>
</feature>
<accession>A0A9N9VXC4</accession>
<feature type="chain" id="PRO_5040128988" evidence="1">
    <location>
        <begin position="20"/>
        <end position="160"/>
    </location>
</feature>
<dbReference type="EMBL" id="CABFNQ020000741">
    <property type="protein sequence ID" value="CAH0031186.1"/>
    <property type="molecule type" value="Genomic_DNA"/>
</dbReference>
<evidence type="ECO:0000313" key="2">
    <source>
        <dbReference type="EMBL" id="CAH0031186.1"/>
    </source>
</evidence>
<proteinExistence type="predicted"/>
<keyword evidence="3" id="KW-1185">Reference proteome</keyword>
<reference evidence="2" key="1">
    <citation type="submission" date="2021-10" db="EMBL/GenBank/DDBJ databases">
        <authorList>
            <person name="Piombo E."/>
        </authorList>
    </citation>
    <scope>NUCLEOTIDE SEQUENCE</scope>
</reference>
<dbReference type="Proteomes" id="UP000696573">
    <property type="component" value="Unassembled WGS sequence"/>
</dbReference>
<gene>
    <name evidence="2" type="ORF">CRHIZ90672A_00009769</name>
</gene>
<evidence type="ECO:0000256" key="1">
    <source>
        <dbReference type="SAM" id="SignalP"/>
    </source>
</evidence>
<dbReference type="AlphaFoldDB" id="A0A9N9VXC4"/>
<keyword evidence="1" id="KW-0732">Signal</keyword>
<comment type="caution">
    <text evidence="2">The sequence shown here is derived from an EMBL/GenBank/DDBJ whole genome shotgun (WGS) entry which is preliminary data.</text>
</comment>
<name>A0A9N9VXC4_9HYPO</name>
<evidence type="ECO:0000313" key="3">
    <source>
        <dbReference type="Proteomes" id="UP000696573"/>
    </source>
</evidence>
<sequence length="160" mass="17130">MRSSIAMLCALVGAQLIAGIQHAPPVKPRQIKPPIVAGSMVMVASACLISSKICDQDGKPITKSDALALGGYCCNFVGGAVTAAAGSETAKTKWRESLKALKGAATVVKGKYKDLVARCTAKASKVNQWGWKERNSEKIEKVDQWIREEASSKEVEKLNR</sequence>
<organism evidence="2 3">
    <name type="scientific">Clonostachys rhizophaga</name>
    <dbReference type="NCBI Taxonomy" id="160324"/>
    <lineage>
        <taxon>Eukaryota</taxon>
        <taxon>Fungi</taxon>
        <taxon>Dikarya</taxon>
        <taxon>Ascomycota</taxon>
        <taxon>Pezizomycotina</taxon>
        <taxon>Sordariomycetes</taxon>
        <taxon>Hypocreomycetidae</taxon>
        <taxon>Hypocreales</taxon>
        <taxon>Bionectriaceae</taxon>
        <taxon>Clonostachys</taxon>
    </lineage>
</organism>